<keyword evidence="3" id="KW-1185">Reference proteome</keyword>
<dbReference type="AlphaFoldDB" id="A0A9W6X180"/>
<feature type="compositionally biased region" description="Polar residues" evidence="1">
    <location>
        <begin position="37"/>
        <end position="61"/>
    </location>
</feature>
<evidence type="ECO:0000313" key="3">
    <source>
        <dbReference type="Proteomes" id="UP001165121"/>
    </source>
</evidence>
<evidence type="ECO:0000313" key="2">
    <source>
        <dbReference type="EMBL" id="GMF25663.1"/>
    </source>
</evidence>
<dbReference type="EMBL" id="BSXT01000364">
    <property type="protein sequence ID" value="GMF25663.1"/>
    <property type="molecule type" value="Genomic_DNA"/>
</dbReference>
<evidence type="ECO:0000256" key="1">
    <source>
        <dbReference type="SAM" id="MobiDB-lite"/>
    </source>
</evidence>
<reference evidence="2" key="1">
    <citation type="submission" date="2023-04" db="EMBL/GenBank/DDBJ databases">
        <title>Phytophthora fragariaefolia NBRC 109709.</title>
        <authorList>
            <person name="Ichikawa N."/>
            <person name="Sato H."/>
            <person name="Tonouchi N."/>
        </authorList>
    </citation>
    <scope>NUCLEOTIDE SEQUENCE</scope>
    <source>
        <strain evidence="2">NBRC 109709</strain>
    </source>
</reference>
<feature type="compositionally biased region" description="Basic and acidic residues" evidence="1">
    <location>
        <begin position="134"/>
        <end position="165"/>
    </location>
</feature>
<feature type="region of interest" description="Disordered" evidence="1">
    <location>
        <begin position="22"/>
        <end position="68"/>
    </location>
</feature>
<gene>
    <name evidence="2" type="ORF">Pfra01_000465200</name>
</gene>
<dbReference type="Proteomes" id="UP001165121">
    <property type="component" value="Unassembled WGS sequence"/>
</dbReference>
<accession>A0A9W6X180</accession>
<name>A0A9W6X180_9STRA</name>
<organism evidence="2 3">
    <name type="scientific">Phytophthora fragariaefolia</name>
    <dbReference type="NCBI Taxonomy" id="1490495"/>
    <lineage>
        <taxon>Eukaryota</taxon>
        <taxon>Sar</taxon>
        <taxon>Stramenopiles</taxon>
        <taxon>Oomycota</taxon>
        <taxon>Peronosporomycetes</taxon>
        <taxon>Peronosporales</taxon>
        <taxon>Peronosporaceae</taxon>
        <taxon>Phytophthora</taxon>
    </lineage>
</organism>
<comment type="caution">
    <text evidence="2">The sequence shown here is derived from an EMBL/GenBank/DDBJ whole genome shotgun (WGS) entry which is preliminary data.</text>
</comment>
<sequence>MQAKRVYRLIEGRCGVLVLDDATTTNLPPSSDGGASPQGTVPSSTSDENPVAQQQSSSETEGTPKTDKVRSCNSLKFRCVHTDIKFKHETLIDNRCTERRYLARRKTADELEQLGQAISDGTTELLSESAPAARDLEYRRERDEQRRLDDERRQEREALREERHQQHEERFLALVAEIVRKRD</sequence>
<proteinExistence type="predicted"/>
<protein>
    <submittedName>
        <fullName evidence="2">Unnamed protein product</fullName>
    </submittedName>
</protein>
<feature type="region of interest" description="Disordered" evidence="1">
    <location>
        <begin position="122"/>
        <end position="165"/>
    </location>
</feature>